<dbReference type="GO" id="GO:0005179">
    <property type="term" value="F:hormone activity"/>
    <property type="evidence" value="ECO:0007669"/>
    <property type="project" value="UniProtKB-KW"/>
</dbReference>
<evidence type="ECO:0000313" key="6">
    <source>
        <dbReference type="Proteomes" id="UP001420932"/>
    </source>
</evidence>
<dbReference type="InterPro" id="IPR008801">
    <property type="entry name" value="RALF"/>
</dbReference>
<dbReference type="GO" id="GO:0019722">
    <property type="term" value="P:calcium-mediated signaling"/>
    <property type="evidence" value="ECO:0007669"/>
    <property type="project" value="TreeGrafter"/>
</dbReference>
<accession>A0AAP0KWG7</accession>
<evidence type="ECO:0000256" key="1">
    <source>
        <dbReference type="ARBA" id="ARBA00009178"/>
    </source>
</evidence>
<evidence type="ECO:0000256" key="2">
    <source>
        <dbReference type="ARBA" id="ARBA00022702"/>
    </source>
</evidence>
<gene>
    <name evidence="5" type="ORF">Syun_006197</name>
</gene>
<dbReference type="Proteomes" id="UP001420932">
    <property type="component" value="Unassembled WGS sequence"/>
</dbReference>
<dbReference type="AlphaFoldDB" id="A0AAP0KWG7"/>
<sequence length="116" mass="12701">MRGCSRGIGEDAGGSICTNLEARLMAAADKEVQLLDVLDLGMHSKYYCNGSIAECNEEHEMLMESEISHRLLAESQKTISYDVLKGDNAACGGKSCSGAQANKIYPRPCYKYKQCR</sequence>
<keyword evidence="4" id="KW-1015">Disulfide bond</keyword>
<dbReference type="PANTHER" id="PTHR33136">
    <property type="entry name" value="RAPID ALKALINIZATION FACTOR-LIKE"/>
    <property type="match status" value="1"/>
</dbReference>
<protein>
    <submittedName>
        <fullName evidence="5">Uncharacterized protein</fullName>
    </submittedName>
</protein>
<organism evidence="5 6">
    <name type="scientific">Stephania yunnanensis</name>
    <dbReference type="NCBI Taxonomy" id="152371"/>
    <lineage>
        <taxon>Eukaryota</taxon>
        <taxon>Viridiplantae</taxon>
        <taxon>Streptophyta</taxon>
        <taxon>Embryophyta</taxon>
        <taxon>Tracheophyta</taxon>
        <taxon>Spermatophyta</taxon>
        <taxon>Magnoliopsida</taxon>
        <taxon>Ranunculales</taxon>
        <taxon>Menispermaceae</taxon>
        <taxon>Menispermoideae</taxon>
        <taxon>Cissampelideae</taxon>
        <taxon>Stephania</taxon>
    </lineage>
</organism>
<evidence type="ECO:0000256" key="4">
    <source>
        <dbReference type="ARBA" id="ARBA00023157"/>
    </source>
</evidence>
<name>A0AAP0KWG7_9MAGN</name>
<reference evidence="5 6" key="1">
    <citation type="submission" date="2024-01" db="EMBL/GenBank/DDBJ databases">
        <title>Genome assemblies of Stephania.</title>
        <authorList>
            <person name="Yang L."/>
        </authorList>
    </citation>
    <scope>NUCLEOTIDE SEQUENCE [LARGE SCALE GENOMIC DNA]</scope>
    <source>
        <strain evidence="5">YNDBR</strain>
        <tissue evidence="5">Leaf</tissue>
    </source>
</reference>
<proteinExistence type="inferred from homology"/>
<comment type="caution">
    <text evidence="5">The sequence shown here is derived from an EMBL/GenBank/DDBJ whole genome shotgun (WGS) entry which is preliminary data.</text>
</comment>
<dbReference type="GO" id="GO:0009506">
    <property type="term" value="C:plasmodesma"/>
    <property type="evidence" value="ECO:0007669"/>
    <property type="project" value="TreeGrafter"/>
</dbReference>
<evidence type="ECO:0000313" key="5">
    <source>
        <dbReference type="EMBL" id="KAK9159856.1"/>
    </source>
</evidence>
<comment type="similarity">
    <text evidence="1">Belongs to the plant rapid alkalinization factor (RALF) family.</text>
</comment>
<dbReference type="PANTHER" id="PTHR33136:SF4">
    <property type="entry name" value="PROTEIN RALF-LIKE 32"/>
    <property type="match status" value="1"/>
</dbReference>
<keyword evidence="2" id="KW-0372">Hormone</keyword>
<dbReference type="EMBL" id="JBBNAF010000003">
    <property type="protein sequence ID" value="KAK9159856.1"/>
    <property type="molecule type" value="Genomic_DNA"/>
</dbReference>
<keyword evidence="6" id="KW-1185">Reference proteome</keyword>
<evidence type="ECO:0000256" key="3">
    <source>
        <dbReference type="ARBA" id="ARBA00022729"/>
    </source>
</evidence>
<keyword evidence="3" id="KW-0732">Signal</keyword>
<dbReference type="Pfam" id="PF05498">
    <property type="entry name" value="RALF"/>
    <property type="match status" value="1"/>
</dbReference>